<dbReference type="Gene3D" id="3.20.20.70">
    <property type="entry name" value="Aldolase class I"/>
    <property type="match status" value="1"/>
</dbReference>
<dbReference type="EMBL" id="BMRB01000001">
    <property type="protein sequence ID" value="GGS20656.1"/>
    <property type="molecule type" value="Genomic_DNA"/>
</dbReference>
<evidence type="ECO:0000256" key="3">
    <source>
        <dbReference type="ARBA" id="ARBA00023004"/>
    </source>
</evidence>
<evidence type="ECO:0000313" key="6">
    <source>
        <dbReference type="EMBL" id="GGS20656.1"/>
    </source>
</evidence>
<keyword evidence="3" id="KW-0408">Iron</keyword>
<dbReference type="PANTHER" id="PTHR11228">
    <property type="entry name" value="RADICAL SAM DOMAIN PROTEIN"/>
    <property type="match status" value="1"/>
</dbReference>
<evidence type="ECO:0000256" key="2">
    <source>
        <dbReference type="ARBA" id="ARBA00022723"/>
    </source>
</evidence>
<dbReference type="GO" id="GO:0046872">
    <property type="term" value="F:metal ion binding"/>
    <property type="evidence" value="ECO:0007669"/>
    <property type="project" value="UniProtKB-KW"/>
</dbReference>
<dbReference type="PROSITE" id="PS51918">
    <property type="entry name" value="RADICAL_SAM"/>
    <property type="match status" value="1"/>
</dbReference>
<dbReference type="PANTHER" id="PTHR11228:SF7">
    <property type="entry name" value="PQQA PEPTIDE CYCLASE"/>
    <property type="match status" value="1"/>
</dbReference>
<dbReference type="InterPro" id="IPR013785">
    <property type="entry name" value="Aldolase_TIM"/>
</dbReference>
<dbReference type="InterPro" id="IPR050377">
    <property type="entry name" value="Radical_SAM_PqqE_MftC-like"/>
</dbReference>
<proteinExistence type="predicted"/>
<evidence type="ECO:0000256" key="4">
    <source>
        <dbReference type="ARBA" id="ARBA00023014"/>
    </source>
</evidence>
<evidence type="ECO:0000313" key="7">
    <source>
        <dbReference type="Proteomes" id="UP000660680"/>
    </source>
</evidence>
<accession>A0A918G5M1</accession>
<dbReference type="GO" id="GO:0003824">
    <property type="term" value="F:catalytic activity"/>
    <property type="evidence" value="ECO:0007669"/>
    <property type="project" value="InterPro"/>
</dbReference>
<dbReference type="Proteomes" id="UP000660680">
    <property type="component" value="Unassembled WGS sequence"/>
</dbReference>
<feature type="domain" description="Radical SAM core" evidence="5">
    <location>
        <begin position="45"/>
        <end position="262"/>
    </location>
</feature>
<dbReference type="GO" id="GO:0051536">
    <property type="term" value="F:iron-sulfur cluster binding"/>
    <property type="evidence" value="ECO:0007669"/>
    <property type="project" value="UniProtKB-KW"/>
</dbReference>
<reference evidence="6" key="2">
    <citation type="submission" date="2020-09" db="EMBL/GenBank/DDBJ databases">
        <authorList>
            <person name="Sun Q."/>
            <person name="Ohkuma M."/>
        </authorList>
    </citation>
    <scope>NUCLEOTIDE SEQUENCE</scope>
    <source>
        <strain evidence="6">JCM 3276</strain>
    </source>
</reference>
<evidence type="ECO:0000256" key="1">
    <source>
        <dbReference type="ARBA" id="ARBA00022691"/>
    </source>
</evidence>
<reference evidence="6" key="1">
    <citation type="journal article" date="2014" name="Int. J. Syst. Evol. Microbiol.">
        <title>Complete genome sequence of Corynebacterium casei LMG S-19264T (=DSM 44701T), isolated from a smear-ripened cheese.</title>
        <authorList>
            <consortium name="US DOE Joint Genome Institute (JGI-PGF)"/>
            <person name="Walter F."/>
            <person name="Albersmeier A."/>
            <person name="Kalinowski J."/>
            <person name="Ruckert C."/>
        </authorList>
    </citation>
    <scope>NUCLEOTIDE SEQUENCE</scope>
    <source>
        <strain evidence="6">JCM 3276</strain>
    </source>
</reference>
<dbReference type="Pfam" id="PF04055">
    <property type="entry name" value="Radical_SAM"/>
    <property type="match status" value="1"/>
</dbReference>
<dbReference type="AlphaFoldDB" id="A0A918G5M1"/>
<keyword evidence="7" id="KW-1185">Reference proteome</keyword>
<keyword evidence="4" id="KW-0411">Iron-sulfur</keyword>
<sequence>MAPVPLPAPRRIGTAHVDKSLDLVGKLYQRSIHPSVRVVADGGRLAAPLVVDLDPTTLCDLACPECISSGVLHTGQFRGDRITALAGELVAAGVRAVILIGGGEPLMHRAIGAVIRTLHDGGVQLGLVTNGTLIGRYLDEIAGMVSWVRVSLDAATAPTYDRFRPSRRRTSVFPLVIDNMRRLAERKAGRLGYSFLLMQRFAEDGSVTDTNYDEVYEAGALAKDIGCDYFEMKAMLDADHFTVNQRAEDIELVERQLEKLRDLEDDTFRLLGSSNWAAVRAGDDPVQPKGYRTCATAELRTTITPNGVYVCPYHRGNERGRIGDLADQPFDRMWAAADTTVIDPSADCRFVCARHPTNLAVADLGDAGVVDDFDPFI</sequence>
<comment type="caution">
    <text evidence="6">The sequence shown here is derived from an EMBL/GenBank/DDBJ whole genome shotgun (WGS) entry which is preliminary data.</text>
</comment>
<protein>
    <recommendedName>
        <fullName evidence="5">Radical SAM core domain-containing protein</fullName>
    </recommendedName>
</protein>
<evidence type="ECO:0000259" key="5">
    <source>
        <dbReference type="PROSITE" id="PS51918"/>
    </source>
</evidence>
<dbReference type="SUPFAM" id="SSF102114">
    <property type="entry name" value="Radical SAM enzymes"/>
    <property type="match status" value="1"/>
</dbReference>
<dbReference type="InterPro" id="IPR007197">
    <property type="entry name" value="rSAM"/>
</dbReference>
<gene>
    <name evidence="6" type="ORF">GCM10010171_11640</name>
</gene>
<dbReference type="RefSeq" id="WP_229786616.1">
    <property type="nucleotide sequence ID" value="NZ_BMRB01000001.1"/>
</dbReference>
<dbReference type="InterPro" id="IPR058240">
    <property type="entry name" value="rSAM_sf"/>
</dbReference>
<name>A0A918G5M1_9PSEU</name>
<keyword evidence="1" id="KW-0949">S-adenosyl-L-methionine</keyword>
<dbReference type="CDD" id="cd01335">
    <property type="entry name" value="Radical_SAM"/>
    <property type="match status" value="1"/>
</dbReference>
<organism evidence="6 7">
    <name type="scientific">Actinokineospora fastidiosa</name>
    <dbReference type="NCBI Taxonomy" id="1816"/>
    <lineage>
        <taxon>Bacteria</taxon>
        <taxon>Bacillati</taxon>
        <taxon>Actinomycetota</taxon>
        <taxon>Actinomycetes</taxon>
        <taxon>Pseudonocardiales</taxon>
        <taxon>Pseudonocardiaceae</taxon>
        <taxon>Actinokineospora</taxon>
    </lineage>
</organism>
<keyword evidence="2" id="KW-0479">Metal-binding</keyword>
<dbReference type="SFLD" id="SFLDS00029">
    <property type="entry name" value="Radical_SAM"/>
    <property type="match status" value="1"/>
</dbReference>
<dbReference type="SFLD" id="SFLDG01067">
    <property type="entry name" value="SPASM/twitch_domain_containing"/>
    <property type="match status" value="1"/>
</dbReference>